<sequence>MTQIASARATSTAAPADFFARWADMQTWPEWNSDTEWVRLDGPFGPGATGTLKPKGGPKVSFTVAKLTDTEFVDVSRLFGARLAFAHQVESSEGRTEVSVQISIEGPLGWFWTRVLGGDLAKSAQRDLDALVVAAEGQRA</sequence>
<dbReference type="InterPro" id="IPR019587">
    <property type="entry name" value="Polyketide_cyclase/dehydratase"/>
</dbReference>
<dbReference type="InterPro" id="IPR023393">
    <property type="entry name" value="START-like_dom_sf"/>
</dbReference>
<dbReference type="EMBL" id="LWGR01000012">
    <property type="protein sequence ID" value="KZM71598.1"/>
    <property type="molecule type" value="Genomic_DNA"/>
</dbReference>
<accession>A0A161XE44</accession>
<organism evidence="2 3">
    <name type="scientific">Nocardia terpenica</name>
    <dbReference type="NCBI Taxonomy" id="455432"/>
    <lineage>
        <taxon>Bacteria</taxon>
        <taxon>Bacillati</taxon>
        <taxon>Actinomycetota</taxon>
        <taxon>Actinomycetes</taxon>
        <taxon>Mycobacteriales</taxon>
        <taxon>Nocardiaceae</taxon>
        <taxon>Nocardia</taxon>
    </lineage>
</organism>
<name>A0A161XE44_9NOCA</name>
<dbReference type="EMBL" id="CP023778">
    <property type="protein sequence ID" value="ATL70142.1"/>
    <property type="molecule type" value="Genomic_DNA"/>
</dbReference>
<evidence type="ECO:0000313" key="3">
    <source>
        <dbReference type="Proteomes" id="UP000076512"/>
    </source>
</evidence>
<keyword evidence="3" id="KW-1185">Reference proteome</keyword>
<dbReference type="Proteomes" id="UP000076512">
    <property type="component" value="Unassembled WGS sequence"/>
</dbReference>
<evidence type="ECO:0000313" key="4">
    <source>
        <dbReference type="Proteomes" id="UP000221961"/>
    </source>
</evidence>
<evidence type="ECO:0008006" key="5">
    <source>
        <dbReference type="Google" id="ProtNLM"/>
    </source>
</evidence>
<evidence type="ECO:0000313" key="1">
    <source>
        <dbReference type="EMBL" id="ATL70142.1"/>
    </source>
</evidence>
<protein>
    <recommendedName>
        <fullName evidence="5">Polyketide cyclase</fullName>
    </recommendedName>
</protein>
<dbReference type="Gene3D" id="3.30.530.20">
    <property type="match status" value="1"/>
</dbReference>
<dbReference type="KEGG" id="ntp:CRH09_32105"/>
<dbReference type="STRING" id="455432.AWN90_02390"/>
<dbReference type="Proteomes" id="UP000221961">
    <property type="component" value="Chromosome"/>
</dbReference>
<dbReference type="Pfam" id="PF10604">
    <property type="entry name" value="Polyketide_cyc2"/>
    <property type="match status" value="1"/>
</dbReference>
<reference evidence="2 3" key="1">
    <citation type="submission" date="2016-04" db="EMBL/GenBank/DDBJ databases">
        <authorList>
            <person name="Evans L.H."/>
            <person name="Alamgir A."/>
            <person name="Owens N."/>
            <person name="Weber N.D."/>
            <person name="Virtaneva K."/>
            <person name="Barbian K."/>
            <person name="Babar A."/>
            <person name="Rosenke K."/>
        </authorList>
    </citation>
    <scope>NUCLEOTIDE SEQUENCE [LARGE SCALE GENOMIC DNA]</scope>
    <source>
        <strain evidence="2 3">IFM 0406</strain>
    </source>
</reference>
<dbReference type="SUPFAM" id="SSF55961">
    <property type="entry name" value="Bet v1-like"/>
    <property type="match status" value="1"/>
</dbReference>
<dbReference type="GeneID" id="88361921"/>
<gene>
    <name evidence="2" type="ORF">AWN90_02390</name>
    <name evidence="1" type="ORF">CRH09_32105</name>
</gene>
<proteinExistence type="predicted"/>
<evidence type="ECO:0000313" key="2">
    <source>
        <dbReference type="EMBL" id="KZM71598.1"/>
    </source>
</evidence>
<dbReference type="AlphaFoldDB" id="A0A161XE44"/>
<dbReference type="RefSeq" id="WP_067577251.1">
    <property type="nucleotide sequence ID" value="NZ_CP023778.1"/>
</dbReference>
<reference evidence="1 4" key="2">
    <citation type="submission" date="2017-10" db="EMBL/GenBank/DDBJ databases">
        <title>Comparative genomics between pathogenic Norcardia.</title>
        <authorList>
            <person name="Zeng L."/>
        </authorList>
    </citation>
    <scope>NUCLEOTIDE SEQUENCE [LARGE SCALE GENOMIC DNA]</scope>
    <source>
        <strain evidence="1 4">NC_YFY_NT001</strain>
    </source>
</reference>
<dbReference type="OrthoDB" id="9810827at2"/>